<keyword evidence="1" id="KW-0812">Transmembrane</keyword>
<dbReference type="EMBL" id="CP159373">
    <property type="protein sequence ID" value="XCN73752.1"/>
    <property type="molecule type" value="Genomic_DNA"/>
</dbReference>
<evidence type="ECO:0000256" key="1">
    <source>
        <dbReference type="SAM" id="Phobius"/>
    </source>
</evidence>
<feature type="transmembrane region" description="Helical" evidence="1">
    <location>
        <begin position="300"/>
        <end position="318"/>
    </location>
</feature>
<feature type="transmembrane region" description="Helical" evidence="1">
    <location>
        <begin position="395"/>
        <end position="413"/>
    </location>
</feature>
<sequence>MGTVTASLFVLLVLLPLPIAHLLLPKRDWSETLLGAFLIGTGSQSAIGLVWSHVVGHAPGTEAAVYLCLLTGGSLFSFLSPRLRQSVQRIFTKDWIKSAFPLLLVLIAAFAVRSIHPLQTAALGQSDAYTHLHYLRHLSEHGKIFNIVYPAGYHWLLALPVLLFGLDPYLVARFAGAFFGTALVLAIYVVLERLVNRRPALLGSFCAACFPGMNILIKTGIGAFANQFGLLLIPCILYLYALLAEKKEGNILGLTLLFIIALLGLAASVPMMLLHIFIIFLIERLVALLRTRRQWLRQTLFLILLCLPAVLLASFHFWQAGSGQRFNTARVLIQYGGEEKATTEKVVHKVQQVSKKTSVTHNKYVEIVLASPYFQLVVDFFTIKRFGFGNFFIDLMGWALLALYLICLGYGVFRQHIGITILGTWGALTTVQASSGFLQFSSYQREGWSLLVATCCLSGVLAGLVYDRIGQYRVMRGSVSLCMFVIACWEVLHPPGHPTLQSSAESLLIESVRFVGESKGKTDSQQECNHGTDNPLCGLLGVFTEDLPLTIVTRYFVGWQNQGDIVPNVLPPESPVTALTVNSSRGITESFTPDRQYLVLLDREKVLQPQDIVSAFAMVAPSQVESVFRQQRYLYRANKKIASYLLSLPKKEWYIEKKALSKNLTAYAVVPRR</sequence>
<reference evidence="2" key="2">
    <citation type="submission" date="2024-06" db="EMBL/GenBank/DDBJ databases">
        <authorList>
            <person name="Plum-Jensen L.E."/>
            <person name="Schramm A."/>
            <person name="Marshall I.P.G."/>
        </authorList>
    </citation>
    <scope>NUCLEOTIDE SEQUENCE</scope>
    <source>
        <strain evidence="2">Rat1</strain>
    </source>
</reference>
<proteinExistence type="predicted"/>
<accession>A0AAU8LXB0</accession>
<dbReference type="EC" id="2.4.-.-" evidence="2"/>
<evidence type="ECO:0000313" key="2">
    <source>
        <dbReference type="EMBL" id="XCN73752.1"/>
    </source>
</evidence>
<gene>
    <name evidence="2" type="ORF">Q3M24_03070</name>
</gene>
<feature type="transmembrane region" description="Helical" evidence="1">
    <location>
        <begin position="223"/>
        <end position="243"/>
    </location>
</feature>
<organism evidence="2">
    <name type="scientific">Candidatus Electrothrix aestuarii</name>
    <dbReference type="NCBI Taxonomy" id="3062594"/>
    <lineage>
        <taxon>Bacteria</taxon>
        <taxon>Pseudomonadati</taxon>
        <taxon>Thermodesulfobacteriota</taxon>
        <taxon>Desulfobulbia</taxon>
        <taxon>Desulfobulbales</taxon>
        <taxon>Desulfobulbaceae</taxon>
        <taxon>Candidatus Electrothrix</taxon>
    </lineage>
</organism>
<name>A0AAU8LXB0_9BACT</name>
<protein>
    <submittedName>
        <fullName evidence="2">Glycosyltransferase family 39 protein</fullName>
        <ecNumber evidence="2">2.4.-.-</ecNumber>
    </submittedName>
</protein>
<feature type="transmembrane region" description="Helical" evidence="1">
    <location>
        <begin position="144"/>
        <end position="164"/>
    </location>
</feature>
<feature type="transmembrane region" description="Helical" evidence="1">
    <location>
        <begin position="447"/>
        <end position="466"/>
    </location>
</feature>
<keyword evidence="2" id="KW-0808">Transferase</keyword>
<feature type="transmembrane region" description="Helical" evidence="1">
    <location>
        <begin position="63"/>
        <end position="83"/>
    </location>
</feature>
<keyword evidence="1" id="KW-0472">Membrane</keyword>
<feature type="transmembrane region" description="Helical" evidence="1">
    <location>
        <begin position="32"/>
        <end position="51"/>
    </location>
</feature>
<feature type="transmembrane region" description="Helical" evidence="1">
    <location>
        <begin position="255"/>
        <end position="280"/>
    </location>
</feature>
<feature type="transmembrane region" description="Helical" evidence="1">
    <location>
        <begin position="420"/>
        <end position="441"/>
    </location>
</feature>
<dbReference type="AlphaFoldDB" id="A0AAU8LXB0"/>
<reference evidence="2" key="1">
    <citation type="journal article" date="2024" name="Syst. Appl. Microbiol.">
        <title>First single-strain enrichments of Electrothrix cable bacteria, description of E. aestuarii sp. nov. and E. rattekaaiensis sp. nov., and proposal of a cable bacteria taxonomy following the rules of the SeqCode.</title>
        <authorList>
            <person name="Plum-Jensen L.E."/>
            <person name="Schramm A."/>
            <person name="Marshall I.P.G."/>
        </authorList>
    </citation>
    <scope>NUCLEOTIDE SEQUENCE</scope>
    <source>
        <strain evidence="2">Rat1</strain>
    </source>
</reference>
<keyword evidence="1" id="KW-1133">Transmembrane helix</keyword>
<feature type="transmembrane region" description="Helical" evidence="1">
    <location>
        <begin position="200"/>
        <end position="217"/>
    </location>
</feature>
<feature type="transmembrane region" description="Helical" evidence="1">
    <location>
        <begin position="95"/>
        <end position="112"/>
    </location>
</feature>
<keyword evidence="2" id="KW-0328">Glycosyltransferase</keyword>
<dbReference type="KEGG" id="eaj:Q3M24_03070"/>
<feature type="transmembrane region" description="Helical" evidence="1">
    <location>
        <begin position="170"/>
        <end position="191"/>
    </location>
</feature>
<dbReference type="GO" id="GO:0016757">
    <property type="term" value="F:glycosyltransferase activity"/>
    <property type="evidence" value="ECO:0007669"/>
    <property type="project" value="UniProtKB-KW"/>
</dbReference>